<dbReference type="SUPFAM" id="SSF56112">
    <property type="entry name" value="Protein kinase-like (PK-like)"/>
    <property type="match status" value="1"/>
</dbReference>
<keyword evidence="3" id="KW-1185">Reference proteome</keyword>
<sequence length="317" mass="35768">MHTKHIGLSYYVAALRIGGPPWPSIHDKTPELRKSYFTDHSASGMVTPDISSLQLLSRFANPFRWSCVAREIAGKKLQPATKLPHTSLQHFFPKRFVNTLISTWRLTPASLRILIYRCLGFIGAKVYGSSCSLKVQQLPFGMYLKTAGLTWHEGLANEYGALRLIRQHTHMPVPCPIDLVSDSDKSYLLTSRVSGVRLGSCIDTLSEDEERLLVYDLQRCIEQLRAIPKDALSKYAISNAVDEACYDHRVNMCLDYDEDRGDFVGPFVNEEQFNKTLQTPALPDVFHCSGHKIVFTHSDLNMRNVLVRNGRLSGIVD</sequence>
<dbReference type="Gene3D" id="3.30.200.150">
    <property type="match status" value="1"/>
</dbReference>
<dbReference type="PANTHER" id="PTHR21310:SF58">
    <property type="entry name" value="AMINOGLYCOSIDE PHOSPHOTRANSFERASE DOMAIN-CONTAINING PROTEIN"/>
    <property type="match status" value="1"/>
</dbReference>
<proteinExistence type="predicted"/>
<dbReference type="Pfam" id="PF01636">
    <property type="entry name" value="APH"/>
    <property type="match status" value="1"/>
</dbReference>
<evidence type="ECO:0000313" key="3">
    <source>
        <dbReference type="Proteomes" id="UP001391051"/>
    </source>
</evidence>
<dbReference type="PANTHER" id="PTHR21310">
    <property type="entry name" value="AMINOGLYCOSIDE PHOSPHOTRANSFERASE-RELATED-RELATED"/>
    <property type="match status" value="1"/>
</dbReference>
<gene>
    <name evidence="2" type="ORF">PG986_007731</name>
</gene>
<evidence type="ECO:0000259" key="1">
    <source>
        <dbReference type="Pfam" id="PF01636"/>
    </source>
</evidence>
<dbReference type="GeneID" id="92077015"/>
<feature type="domain" description="Aminoglycoside phosphotransferase" evidence="1">
    <location>
        <begin position="147"/>
        <end position="317"/>
    </location>
</feature>
<organism evidence="2 3">
    <name type="scientific">Apiospora aurea</name>
    <dbReference type="NCBI Taxonomy" id="335848"/>
    <lineage>
        <taxon>Eukaryota</taxon>
        <taxon>Fungi</taxon>
        <taxon>Dikarya</taxon>
        <taxon>Ascomycota</taxon>
        <taxon>Pezizomycotina</taxon>
        <taxon>Sordariomycetes</taxon>
        <taxon>Xylariomycetidae</taxon>
        <taxon>Amphisphaeriales</taxon>
        <taxon>Apiosporaceae</taxon>
        <taxon>Apiospora</taxon>
    </lineage>
</organism>
<protein>
    <submittedName>
        <fullName evidence="2">Protein kinase-like (PK-like)</fullName>
    </submittedName>
</protein>
<evidence type="ECO:0000313" key="2">
    <source>
        <dbReference type="EMBL" id="KAK7952003.1"/>
    </source>
</evidence>
<dbReference type="Gene3D" id="3.90.1200.10">
    <property type="match status" value="1"/>
</dbReference>
<dbReference type="InterPro" id="IPR011009">
    <property type="entry name" value="Kinase-like_dom_sf"/>
</dbReference>
<name>A0ABR1QDE0_9PEZI</name>
<dbReference type="InterPro" id="IPR051678">
    <property type="entry name" value="AGP_Transferase"/>
</dbReference>
<dbReference type="RefSeq" id="XP_066700065.1">
    <property type="nucleotide sequence ID" value="XM_066843953.1"/>
</dbReference>
<dbReference type="Proteomes" id="UP001391051">
    <property type="component" value="Unassembled WGS sequence"/>
</dbReference>
<reference evidence="2 3" key="1">
    <citation type="submission" date="2023-01" db="EMBL/GenBank/DDBJ databases">
        <title>Analysis of 21 Apiospora genomes using comparative genomics revels a genus with tremendous synthesis potential of carbohydrate active enzymes and secondary metabolites.</title>
        <authorList>
            <person name="Sorensen T."/>
        </authorList>
    </citation>
    <scope>NUCLEOTIDE SEQUENCE [LARGE SCALE GENOMIC DNA]</scope>
    <source>
        <strain evidence="2 3">CBS 24483</strain>
    </source>
</reference>
<comment type="caution">
    <text evidence="2">The sequence shown here is derived from an EMBL/GenBank/DDBJ whole genome shotgun (WGS) entry which is preliminary data.</text>
</comment>
<dbReference type="EMBL" id="JAQQWE010000005">
    <property type="protein sequence ID" value="KAK7952003.1"/>
    <property type="molecule type" value="Genomic_DNA"/>
</dbReference>
<dbReference type="InterPro" id="IPR002575">
    <property type="entry name" value="Aminoglycoside_PTrfase"/>
</dbReference>
<accession>A0ABR1QDE0</accession>